<dbReference type="EMBL" id="GL883014">
    <property type="protein sequence ID" value="EGG19677.1"/>
    <property type="molecule type" value="Genomic_DNA"/>
</dbReference>
<evidence type="ECO:0000256" key="1">
    <source>
        <dbReference type="SAM" id="Phobius"/>
    </source>
</evidence>
<dbReference type="Proteomes" id="UP000007797">
    <property type="component" value="Unassembled WGS sequence"/>
</dbReference>
<proteinExistence type="predicted"/>
<keyword evidence="1" id="KW-0812">Transmembrane</keyword>
<dbReference type="AlphaFoldDB" id="F4PY17"/>
<evidence type="ECO:0008006" key="4">
    <source>
        <dbReference type="Google" id="ProtNLM"/>
    </source>
</evidence>
<dbReference type="KEGG" id="dfa:DFA_00255"/>
<keyword evidence="1" id="KW-1133">Transmembrane helix</keyword>
<reference evidence="3" key="1">
    <citation type="journal article" date="2011" name="Genome Res.">
        <title>Phylogeny-wide analysis of social amoeba genomes highlights ancient origins for complex intercellular communication.</title>
        <authorList>
            <person name="Heidel A.J."/>
            <person name="Lawal H.M."/>
            <person name="Felder M."/>
            <person name="Schilde C."/>
            <person name="Helps N.R."/>
            <person name="Tunggal B."/>
            <person name="Rivero F."/>
            <person name="John U."/>
            <person name="Schleicher M."/>
            <person name="Eichinger L."/>
            <person name="Platzer M."/>
            <person name="Noegel A.A."/>
            <person name="Schaap P."/>
            <person name="Gloeckner G."/>
        </authorList>
    </citation>
    <scope>NUCLEOTIDE SEQUENCE [LARGE SCALE GENOMIC DNA]</scope>
    <source>
        <strain evidence="3">SH3</strain>
    </source>
</reference>
<evidence type="ECO:0000313" key="3">
    <source>
        <dbReference type="Proteomes" id="UP000007797"/>
    </source>
</evidence>
<gene>
    <name evidence="2" type="ORF">DFA_00255</name>
</gene>
<protein>
    <recommendedName>
        <fullName evidence="4">Transmembrane protein</fullName>
    </recommendedName>
</protein>
<sequence length="130" mass="14934">MACGWRQHGGGSSIKYIVGMGLAYSVVEMTRVIVNHSIDERRKSNVNHLTIALLAAIGVPHVYMYISMLKVSPIPILLLHLGRYLYTTWHDGKQTKKLQTYLQNRVMMVHYKQKTLNISSELFKAYLKQK</sequence>
<accession>F4PY17</accession>
<organism evidence="2 3">
    <name type="scientific">Cavenderia fasciculata</name>
    <name type="common">Slime mold</name>
    <name type="synonym">Dictyostelium fasciculatum</name>
    <dbReference type="NCBI Taxonomy" id="261658"/>
    <lineage>
        <taxon>Eukaryota</taxon>
        <taxon>Amoebozoa</taxon>
        <taxon>Evosea</taxon>
        <taxon>Eumycetozoa</taxon>
        <taxon>Dictyostelia</taxon>
        <taxon>Acytosteliales</taxon>
        <taxon>Cavenderiaceae</taxon>
        <taxon>Cavenderia</taxon>
    </lineage>
</organism>
<dbReference type="RefSeq" id="XP_004357971.1">
    <property type="nucleotide sequence ID" value="XM_004357914.1"/>
</dbReference>
<feature type="transmembrane region" description="Helical" evidence="1">
    <location>
        <begin position="46"/>
        <end position="66"/>
    </location>
</feature>
<evidence type="ECO:0000313" key="2">
    <source>
        <dbReference type="EMBL" id="EGG19677.1"/>
    </source>
</evidence>
<keyword evidence="3" id="KW-1185">Reference proteome</keyword>
<name>F4PY17_CACFS</name>
<keyword evidence="1" id="KW-0472">Membrane</keyword>
<dbReference type="GeneID" id="14871502"/>